<dbReference type="SUPFAM" id="SSF53720">
    <property type="entry name" value="ALDH-like"/>
    <property type="match status" value="1"/>
</dbReference>
<dbReference type="AlphaFoldDB" id="B3RP30"/>
<accession>B3RP30</accession>
<dbReference type="CDD" id="cd07090">
    <property type="entry name" value="ALDH_F9_TMBADH"/>
    <property type="match status" value="1"/>
</dbReference>
<dbReference type="FunFam" id="3.40.605.10:FF:000007">
    <property type="entry name" value="NAD/NADP-dependent betaine aldehyde dehydrogenase"/>
    <property type="match status" value="1"/>
</dbReference>
<dbReference type="STRING" id="10228.B3RP30"/>
<evidence type="ECO:0000256" key="3">
    <source>
        <dbReference type="PROSITE-ProRule" id="PRU10007"/>
    </source>
</evidence>
<keyword evidence="7" id="KW-1185">Reference proteome</keyword>
<protein>
    <recommendedName>
        <fullName evidence="5">Aldehyde dehydrogenase domain-containing protein</fullName>
    </recommendedName>
</protein>
<dbReference type="KEGG" id="tad:TRIADDRAFT_21102"/>
<dbReference type="FunCoup" id="B3RP30">
    <property type="interactions" value="659"/>
</dbReference>
<evidence type="ECO:0000256" key="2">
    <source>
        <dbReference type="ARBA" id="ARBA00023002"/>
    </source>
</evidence>
<dbReference type="NCBIfam" id="NF009725">
    <property type="entry name" value="PRK13252.1"/>
    <property type="match status" value="1"/>
</dbReference>
<dbReference type="OrthoDB" id="310895at2759"/>
<dbReference type="InterPro" id="IPR016163">
    <property type="entry name" value="Ald_DH_C"/>
</dbReference>
<evidence type="ECO:0000256" key="1">
    <source>
        <dbReference type="ARBA" id="ARBA00009986"/>
    </source>
</evidence>
<dbReference type="Gene3D" id="3.40.309.10">
    <property type="entry name" value="Aldehyde Dehydrogenase, Chain A, domain 2"/>
    <property type="match status" value="1"/>
</dbReference>
<keyword evidence="2 4" id="KW-0560">Oxidoreductase</keyword>
<dbReference type="FunFam" id="3.40.309.10:FF:000038">
    <property type="entry name" value="Betaine aldehyde dehydrogenase, variant"/>
    <property type="match status" value="1"/>
</dbReference>
<evidence type="ECO:0000256" key="4">
    <source>
        <dbReference type="RuleBase" id="RU003345"/>
    </source>
</evidence>
<dbReference type="HOGENOM" id="CLU_005391_0_0_1"/>
<feature type="domain" description="Aldehyde dehydrogenase" evidence="5">
    <location>
        <begin position="54"/>
        <end position="514"/>
    </location>
</feature>
<evidence type="ECO:0000259" key="5">
    <source>
        <dbReference type="Pfam" id="PF00171"/>
    </source>
</evidence>
<sequence>MIPQISVRYLNHSHFNCYASLINKLSLLSRTCSSASDNALKLNYINGQRCHVADEAEERFKIREPATNKLIGNLSSSGPKTVNDGVKSALSAFPEWSAQTSIDRGRALLRISKLLRQRNEEIARLEVRDTGKPISEARCDVESAAECFEYFGGIAATLSGQHFEFANGSFAYTKREPLGVCVGIGAWNFPIQIVSWKTAPALACGNTIVYKPSQMTPMSSSLLGDIITEAGLPLGCYNVVQGGSQTGRLLCEHPSVAKVSFTGSVPVGKKIMSYCSSGVKHSTIELGGKSPLIVFPDSDIDNAVSGTLMANFLSQGQVCSNAARVYIHDSIIDDFVTRLMERTKKMIIGDPFKQETQVGALISEEHYHRVKAYIDQAVTEGARIRCGGERVVFDNSELAGGFYMSPCVLDSCHDDMTIVKEEVFGPVVSILSFKDEEEVLERANNTVFGLSAGVFTKDIQRAHRVIAKLQAGSCWINNYNIYPTGFPFGGYKESGIGRENCAQTLNHYSQLKTVYVEMGDVDCPF</sequence>
<dbReference type="InParanoid" id="B3RP30"/>
<dbReference type="GeneID" id="6751169"/>
<dbReference type="Proteomes" id="UP000009022">
    <property type="component" value="Unassembled WGS sequence"/>
</dbReference>
<dbReference type="eggNOG" id="KOG2450">
    <property type="taxonomic scope" value="Eukaryota"/>
</dbReference>
<dbReference type="Gene3D" id="3.40.605.10">
    <property type="entry name" value="Aldehyde Dehydrogenase, Chain A, domain 1"/>
    <property type="match status" value="1"/>
</dbReference>
<dbReference type="Pfam" id="PF00171">
    <property type="entry name" value="Aldedh"/>
    <property type="match status" value="1"/>
</dbReference>
<proteinExistence type="inferred from homology"/>
<comment type="similarity">
    <text evidence="1 4">Belongs to the aldehyde dehydrogenase family.</text>
</comment>
<dbReference type="GO" id="GO:0047105">
    <property type="term" value="F:4-trimethylammoniobutyraldehyde dehydrogenase activity"/>
    <property type="evidence" value="ECO:0000318"/>
    <property type="project" value="GO_Central"/>
</dbReference>
<dbReference type="PANTHER" id="PTHR11699">
    <property type="entry name" value="ALDEHYDE DEHYDROGENASE-RELATED"/>
    <property type="match status" value="1"/>
</dbReference>
<dbReference type="PROSITE" id="PS00687">
    <property type="entry name" value="ALDEHYDE_DEHYDR_GLU"/>
    <property type="match status" value="1"/>
</dbReference>
<dbReference type="PROSITE" id="PS00070">
    <property type="entry name" value="ALDEHYDE_DEHYDR_CYS"/>
    <property type="match status" value="1"/>
</dbReference>
<name>B3RP30_TRIAD</name>
<dbReference type="GO" id="GO:0019145">
    <property type="term" value="F:aminobutyraldehyde dehydrogenase (NAD+) activity"/>
    <property type="evidence" value="ECO:0000318"/>
    <property type="project" value="GO_Central"/>
</dbReference>
<dbReference type="InterPro" id="IPR016161">
    <property type="entry name" value="Ald_DH/histidinol_DH"/>
</dbReference>
<dbReference type="CTD" id="6751169"/>
<dbReference type="InterPro" id="IPR015590">
    <property type="entry name" value="Aldehyde_DH_dom"/>
</dbReference>
<organism evidence="6 7">
    <name type="scientific">Trichoplax adhaerens</name>
    <name type="common">Trichoplax reptans</name>
    <dbReference type="NCBI Taxonomy" id="10228"/>
    <lineage>
        <taxon>Eukaryota</taxon>
        <taxon>Metazoa</taxon>
        <taxon>Placozoa</taxon>
        <taxon>Uniplacotomia</taxon>
        <taxon>Trichoplacea</taxon>
        <taxon>Trichoplacidae</taxon>
        <taxon>Trichoplax</taxon>
    </lineage>
</organism>
<feature type="active site" evidence="3">
    <location>
        <position position="285"/>
    </location>
</feature>
<dbReference type="PhylomeDB" id="B3RP30"/>
<evidence type="ECO:0000313" key="6">
    <source>
        <dbReference type="EMBL" id="EDV27562.1"/>
    </source>
</evidence>
<dbReference type="InterPro" id="IPR016162">
    <property type="entry name" value="Ald_DH_N"/>
</dbReference>
<dbReference type="InterPro" id="IPR016160">
    <property type="entry name" value="Ald_DH_CS_CYS"/>
</dbReference>
<dbReference type="OMA" id="WTRMLVH"/>
<evidence type="ECO:0000313" key="7">
    <source>
        <dbReference type="Proteomes" id="UP000009022"/>
    </source>
</evidence>
<dbReference type="EMBL" id="DS985242">
    <property type="protein sequence ID" value="EDV27562.1"/>
    <property type="molecule type" value="Genomic_DNA"/>
</dbReference>
<gene>
    <name evidence="6" type="ORF">TRIADDRAFT_21102</name>
</gene>
<reference evidence="6 7" key="1">
    <citation type="journal article" date="2008" name="Nature">
        <title>The Trichoplax genome and the nature of placozoans.</title>
        <authorList>
            <person name="Srivastava M."/>
            <person name="Begovic E."/>
            <person name="Chapman J."/>
            <person name="Putnam N.H."/>
            <person name="Hellsten U."/>
            <person name="Kawashima T."/>
            <person name="Kuo A."/>
            <person name="Mitros T."/>
            <person name="Salamov A."/>
            <person name="Carpenter M.L."/>
            <person name="Signorovitch A.Y."/>
            <person name="Moreno M.A."/>
            <person name="Kamm K."/>
            <person name="Grimwood J."/>
            <person name="Schmutz J."/>
            <person name="Shapiro H."/>
            <person name="Grigoriev I.V."/>
            <person name="Buss L.W."/>
            <person name="Schierwater B."/>
            <person name="Dellaporta S.L."/>
            <person name="Rokhsar D.S."/>
        </authorList>
    </citation>
    <scope>NUCLEOTIDE SEQUENCE [LARGE SCALE GENOMIC DNA]</scope>
    <source>
        <strain evidence="6 7">Grell-BS-1999</strain>
    </source>
</reference>
<dbReference type="RefSeq" id="XP_002109396.1">
    <property type="nucleotide sequence ID" value="XM_002109360.1"/>
</dbReference>
<dbReference type="InterPro" id="IPR029510">
    <property type="entry name" value="Ald_DH_CS_GLU"/>
</dbReference>